<dbReference type="NCBIfam" id="TIGR02937">
    <property type="entry name" value="sigma70-ECF"/>
    <property type="match status" value="1"/>
</dbReference>
<dbReference type="Gene3D" id="1.10.1740.10">
    <property type="match status" value="1"/>
</dbReference>
<evidence type="ECO:0000313" key="8">
    <source>
        <dbReference type="EMBL" id="AKT40068.1"/>
    </source>
</evidence>
<dbReference type="InterPro" id="IPR036388">
    <property type="entry name" value="WH-like_DNA-bd_sf"/>
</dbReference>
<dbReference type="InterPro" id="IPR013324">
    <property type="entry name" value="RNA_pol_sigma_r3/r4-like"/>
</dbReference>
<proteinExistence type="inferred from homology"/>
<evidence type="ECO:0000256" key="1">
    <source>
        <dbReference type="ARBA" id="ARBA00010641"/>
    </source>
</evidence>
<dbReference type="SUPFAM" id="SSF88659">
    <property type="entry name" value="Sigma3 and sigma4 domains of RNA polymerase sigma factors"/>
    <property type="match status" value="1"/>
</dbReference>
<organism evidence="8 9">
    <name type="scientific">Chondromyces crocatus</name>
    <dbReference type="NCBI Taxonomy" id="52"/>
    <lineage>
        <taxon>Bacteria</taxon>
        <taxon>Pseudomonadati</taxon>
        <taxon>Myxococcota</taxon>
        <taxon>Polyangia</taxon>
        <taxon>Polyangiales</taxon>
        <taxon>Polyangiaceae</taxon>
        <taxon>Chondromyces</taxon>
    </lineage>
</organism>
<dbReference type="AlphaFoldDB" id="A0A0K1EHL7"/>
<gene>
    <name evidence="8" type="ORF">CMC5_042210</name>
</gene>
<feature type="domain" description="RNA polymerase sigma factor 70 region 4 type 2" evidence="7">
    <location>
        <begin position="166"/>
        <end position="216"/>
    </location>
</feature>
<dbReference type="GO" id="GO:0006352">
    <property type="term" value="P:DNA-templated transcription initiation"/>
    <property type="evidence" value="ECO:0007669"/>
    <property type="project" value="InterPro"/>
</dbReference>
<dbReference type="Proteomes" id="UP000067626">
    <property type="component" value="Chromosome"/>
</dbReference>
<dbReference type="GO" id="GO:0003677">
    <property type="term" value="F:DNA binding"/>
    <property type="evidence" value="ECO:0007669"/>
    <property type="project" value="UniProtKB-KW"/>
</dbReference>
<feature type="region of interest" description="Disordered" evidence="6">
    <location>
        <begin position="1"/>
        <end position="33"/>
    </location>
</feature>
<evidence type="ECO:0000256" key="2">
    <source>
        <dbReference type="ARBA" id="ARBA00023015"/>
    </source>
</evidence>
<dbReference type="Gene3D" id="1.10.10.10">
    <property type="entry name" value="Winged helix-like DNA-binding domain superfamily/Winged helix DNA-binding domain"/>
    <property type="match status" value="1"/>
</dbReference>
<dbReference type="InterPro" id="IPR013325">
    <property type="entry name" value="RNA_pol_sigma_r2"/>
</dbReference>
<keyword evidence="4" id="KW-0238">DNA-binding</keyword>
<accession>A0A0K1EHL7</accession>
<dbReference type="PANTHER" id="PTHR43133:SF8">
    <property type="entry name" value="RNA POLYMERASE SIGMA FACTOR HI_1459-RELATED"/>
    <property type="match status" value="1"/>
</dbReference>
<evidence type="ECO:0000256" key="3">
    <source>
        <dbReference type="ARBA" id="ARBA00023082"/>
    </source>
</evidence>
<dbReference type="Pfam" id="PF08281">
    <property type="entry name" value="Sigma70_r4_2"/>
    <property type="match status" value="1"/>
</dbReference>
<dbReference type="InterPro" id="IPR013249">
    <property type="entry name" value="RNA_pol_sigma70_r4_t2"/>
</dbReference>
<evidence type="ECO:0000256" key="4">
    <source>
        <dbReference type="ARBA" id="ARBA00023125"/>
    </source>
</evidence>
<dbReference type="KEGG" id="ccro:CMC5_042210"/>
<dbReference type="STRING" id="52.CMC5_042210"/>
<protein>
    <recommendedName>
        <fullName evidence="7">RNA polymerase sigma factor 70 region 4 type 2 domain-containing protein</fullName>
    </recommendedName>
</protein>
<dbReference type="InterPro" id="IPR014284">
    <property type="entry name" value="RNA_pol_sigma-70_dom"/>
</dbReference>
<keyword evidence="3" id="KW-0731">Sigma factor</keyword>
<keyword evidence="9" id="KW-1185">Reference proteome</keyword>
<comment type="similarity">
    <text evidence="1">Belongs to the sigma-70 factor family. ECF subfamily.</text>
</comment>
<keyword evidence="5" id="KW-0804">Transcription</keyword>
<reference evidence="8 9" key="1">
    <citation type="submission" date="2015-07" db="EMBL/GenBank/DDBJ databases">
        <title>Genome analysis of myxobacterium Chondromyces crocatus Cm c5 reveals a high potential for natural compound synthesis and the genetic basis for the loss of fruiting body formation.</title>
        <authorList>
            <person name="Zaburannyi N."/>
            <person name="Bunk B."/>
            <person name="Maier J."/>
            <person name="Overmann J."/>
            <person name="Mueller R."/>
        </authorList>
    </citation>
    <scope>NUCLEOTIDE SEQUENCE [LARGE SCALE GENOMIC DNA]</scope>
    <source>
        <strain evidence="8 9">Cm c5</strain>
    </source>
</reference>
<evidence type="ECO:0000259" key="7">
    <source>
        <dbReference type="Pfam" id="PF08281"/>
    </source>
</evidence>
<dbReference type="PANTHER" id="PTHR43133">
    <property type="entry name" value="RNA POLYMERASE ECF-TYPE SIGMA FACTO"/>
    <property type="match status" value="1"/>
</dbReference>
<sequence length="294" mass="32420">MGMGDGEGTGERQEGVAGDVNAQRSRAADRGEVRELSVEELIERARAGKQGAFEELFRRYRPKVGTWAEQQGRGQPGTTRPSDIAQNTAKRAFERFVTFKGTSEGEWTVWLKEILKNCLLESQRAGRTKKRGGHTIPLEDACAELPSPEASASQVMARSEQHQKLLASLYQHLPEEQSQAIWLCHLKGFPVAEVAQKMGKSPNAIGGLLARGMKRLRQVMNEEPSVDQGEPPVSEGAVEALLVYLRRCESGVSVDRAAFLAEHPEGGDELQSMLTWIDQIRALWASSEGTEESH</sequence>
<dbReference type="SUPFAM" id="SSF88946">
    <property type="entry name" value="Sigma2 domain of RNA polymerase sigma factors"/>
    <property type="match status" value="1"/>
</dbReference>
<dbReference type="EMBL" id="CP012159">
    <property type="protein sequence ID" value="AKT40068.1"/>
    <property type="molecule type" value="Genomic_DNA"/>
</dbReference>
<keyword evidence="2" id="KW-0805">Transcription regulation</keyword>
<dbReference type="GO" id="GO:0016987">
    <property type="term" value="F:sigma factor activity"/>
    <property type="evidence" value="ECO:0007669"/>
    <property type="project" value="UniProtKB-KW"/>
</dbReference>
<name>A0A0K1EHL7_CHOCO</name>
<evidence type="ECO:0000256" key="5">
    <source>
        <dbReference type="ARBA" id="ARBA00023163"/>
    </source>
</evidence>
<dbReference type="InterPro" id="IPR039425">
    <property type="entry name" value="RNA_pol_sigma-70-like"/>
</dbReference>
<evidence type="ECO:0000313" key="9">
    <source>
        <dbReference type="Proteomes" id="UP000067626"/>
    </source>
</evidence>
<evidence type="ECO:0000256" key="6">
    <source>
        <dbReference type="SAM" id="MobiDB-lite"/>
    </source>
</evidence>